<name>A0AAD0UBR3_9BURK</name>
<dbReference type="InterPro" id="IPR044031">
    <property type="entry name" value="TssC1_N"/>
</dbReference>
<dbReference type="PANTHER" id="PTHR35565">
    <property type="entry name" value="CYTOPLASMIC PROTEIN-RELATED"/>
    <property type="match status" value="1"/>
</dbReference>
<protein>
    <submittedName>
        <fullName evidence="3">Type VI secretion system contractile sheath large subunit</fullName>
    </submittedName>
</protein>
<evidence type="ECO:0000259" key="2">
    <source>
        <dbReference type="Pfam" id="PF18945"/>
    </source>
</evidence>
<dbReference type="EMBL" id="CP024996">
    <property type="protein sequence ID" value="AYR26987.1"/>
    <property type="molecule type" value="Genomic_DNA"/>
</dbReference>
<dbReference type="InterPro" id="IPR010269">
    <property type="entry name" value="T6SS_TssC-like"/>
</dbReference>
<dbReference type="AlphaFoldDB" id="A0AAD0UBR3"/>
<sequence>MVAAVAPLLQTDAARVLLWLHHYASQVADLMKEEQQLQGLMAAQKRGSAAVIDELVARIDQLLSIALTAVLHCAGFKRMEATWRGLAHLVFNTETSTKLKLRVFNATQDELIKDMSKAVEFDQSALFKLIYEAEYGTYGGFPYSLLIGDYELGADAADIEFLKKMSEVAASAHAPFIAAASTAMFGLSGFDKLDKPRDLAKIFENAELTAWREFREMEDSRYVTLVLPRVLLRLPYGKAEKRNTTPCEGINFEEDVSGANLRPYLNAKGEITGYPKPDNQSFLWGNAAFVLAERITNAFALYNWTAAIRGVEGGGLVENLPLYTYTSDSGSSELFCPIEVSITDRREKELNDLGFISLIHCKGSGHAAFFGGQTTNLPKKYFSDSANANAKISSMLPYILAASRFAHYIKVIMRSKIGSFMTRENVESFLNNWITNYVLLDDNAAQNAKAAFPLREASVVVTDVPGQPGAYRATVFLKPHFQLEELTTSIRLVADLPS</sequence>
<dbReference type="NCBIfam" id="TIGR03355">
    <property type="entry name" value="VI_chp_2"/>
    <property type="match status" value="1"/>
</dbReference>
<feature type="domain" description="TssC1 C-terminal" evidence="2">
    <location>
        <begin position="386"/>
        <end position="496"/>
    </location>
</feature>
<dbReference type="Proteomes" id="UP000269199">
    <property type="component" value="Chromosome"/>
</dbReference>
<reference evidence="3 4" key="1">
    <citation type="submission" date="2017-11" db="EMBL/GenBank/DDBJ databases">
        <title>Complete genome sequence of Herbaspirillum rubrisubalbicans DSM 11543.</title>
        <authorList>
            <person name="Chen M."/>
            <person name="An Q."/>
        </authorList>
    </citation>
    <scope>NUCLEOTIDE SEQUENCE [LARGE SCALE GENOMIC DNA]</scope>
    <source>
        <strain evidence="3 4">DSM 11543</strain>
    </source>
</reference>
<dbReference type="Pfam" id="PF05943">
    <property type="entry name" value="VipB"/>
    <property type="match status" value="1"/>
</dbReference>
<dbReference type="Pfam" id="PF18945">
    <property type="entry name" value="VipB_2"/>
    <property type="match status" value="1"/>
</dbReference>
<organism evidence="3 4">
    <name type="scientific">Herbaspirillum rubrisubalbicans</name>
    <dbReference type="NCBI Taxonomy" id="80842"/>
    <lineage>
        <taxon>Bacteria</taxon>
        <taxon>Pseudomonadati</taxon>
        <taxon>Pseudomonadota</taxon>
        <taxon>Betaproteobacteria</taxon>
        <taxon>Burkholderiales</taxon>
        <taxon>Oxalobacteraceae</taxon>
        <taxon>Herbaspirillum</taxon>
    </lineage>
</organism>
<feature type="domain" description="TssC1 N-terminal" evidence="1">
    <location>
        <begin position="53"/>
        <end position="375"/>
    </location>
</feature>
<proteinExistence type="predicted"/>
<dbReference type="InterPro" id="IPR044032">
    <property type="entry name" value="TssC1_C"/>
</dbReference>
<dbReference type="PANTHER" id="PTHR35565:SF3">
    <property type="entry name" value="TYPE VI SECRETION SYSTEM SHEATH PROTEIN TSSC1"/>
    <property type="match status" value="1"/>
</dbReference>
<evidence type="ECO:0000313" key="4">
    <source>
        <dbReference type="Proteomes" id="UP000269199"/>
    </source>
</evidence>
<gene>
    <name evidence="3" type="ORF">RC54_12405</name>
</gene>
<evidence type="ECO:0000259" key="1">
    <source>
        <dbReference type="Pfam" id="PF05943"/>
    </source>
</evidence>
<accession>A0AAD0UBR3</accession>
<evidence type="ECO:0000313" key="3">
    <source>
        <dbReference type="EMBL" id="AYR26987.1"/>
    </source>
</evidence>